<proteinExistence type="predicted"/>
<feature type="transmembrane region" description="Helical" evidence="1">
    <location>
        <begin position="7"/>
        <end position="27"/>
    </location>
</feature>
<keyword evidence="1" id="KW-0472">Membrane</keyword>
<dbReference type="AlphaFoldDB" id="A0A644YJG4"/>
<gene>
    <name evidence="2" type="ORF">SDC9_72765</name>
</gene>
<evidence type="ECO:0000313" key="2">
    <source>
        <dbReference type="EMBL" id="MPM26264.1"/>
    </source>
</evidence>
<name>A0A644YJG4_9ZZZZ</name>
<dbReference type="EMBL" id="VSSQ01004692">
    <property type="protein sequence ID" value="MPM26264.1"/>
    <property type="molecule type" value="Genomic_DNA"/>
</dbReference>
<organism evidence="2">
    <name type="scientific">bioreactor metagenome</name>
    <dbReference type="NCBI Taxonomy" id="1076179"/>
    <lineage>
        <taxon>unclassified sequences</taxon>
        <taxon>metagenomes</taxon>
        <taxon>ecological metagenomes</taxon>
    </lineage>
</organism>
<sequence length="69" mass="7584">MTKVKDIIPNIVLMLLGILTLILEFNFLKLNGAIGLALTITGVLLIGAGLLYKSKHPIKVLAEFFMNLF</sequence>
<feature type="transmembrane region" description="Helical" evidence="1">
    <location>
        <begin position="33"/>
        <end position="52"/>
    </location>
</feature>
<comment type="caution">
    <text evidence="2">The sequence shown here is derived from an EMBL/GenBank/DDBJ whole genome shotgun (WGS) entry which is preliminary data.</text>
</comment>
<accession>A0A644YJG4</accession>
<protein>
    <submittedName>
        <fullName evidence="2">Uncharacterized protein</fullName>
    </submittedName>
</protein>
<evidence type="ECO:0000256" key="1">
    <source>
        <dbReference type="SAM" id="Phobius"/>
    </source>
</evidence>
<reference evidence="2" key="1">
    <citation type="submission" date="2019-08" db="EMBL/GenBank/DDBJ databases">
        <authorList>
            <person name="Kucharzyk K."/>
            <person name="Murdoch R.W."/>
            <person name="Higgins S."/>
            <person name="Loffler F."/>
        </authorList>
    </citation>
    <scope>NUCLEOTIDE SEQUENCE</scope>
</reference>
<keyword evidence="1" id="KW-1133">Transmembrane helix</keyword>
<keyword evidence="1" id="KW-0812">Transmembrane</keyword>